<dbReference type="EMBL" id="JAUFPT010000004">
    <property type="protein sequence ID" value="MDN3569324.1"/>
    <property type="molecule type" value="Genomic_DNA"/>
</dbReference>
<organism evidence="2 3">
    <name type="scientific">Methylobacterium longum</name>
    <dbReference type="NCBI Taxonomy" id="767694"/>
    <lineage>
        <taxon>Bacteria</taxon>
        <taxon>Pseudomonadati</taxon>
        <taxon>Pseudomonadota</taxon>
        <taxon>Alphaproteobacteria</taxon>
        <taxon>Hyphomicrobiales</taxon>
        <taxon>Methylobacteriaceae</taxon>
        <taxon>Methylobacterium</taxon>
    </lineage>
</organism>
<evidence type="ECO:0000313" key="3">
    <source>
        <dbReference type="Proteomes" id="UP001244297"/>
    </source>
</evidence>
<evidence type="ECO:0000259" key="1">
    <source>
        <dbReference type="Pfam" id="PF07238"/>
    </source>
</evidence>
<proteinExistence type="predicted"/>
<keyword evidence="3" id="KW-1185">Reference proteome</keyword>
<dbReference type="InterPro" id="IPR009875">
    <property type="entry name" value="PilZ_domain"/>
</dbReference>
<dbReference type="RefSeq" id="WP_238293812.1">
    <property type="nucleotide sequence ID" value="NZ_BPQS01000080.1"/>
</dbReference>
<comment type="caution">
    <text evidence="2">The sequence shown here is derived from an EMBL/GenBank/DDBJ whole genome shotgun (WGS) entry which is preliminary data.</text>
</comment>
<gene>
    <name evidence="2" type="ORF">QWZ18_01645</name>
</gene>
<reference evidence="3" key="1">
    <citation type="journal article" date="2019" name="Int. J. Syst. Evol. Microbiol.">
        <title>The Global Catalogue of Microorganisms (GCM) 10K type strain sequencing project: providing services to taxonomists for standard genome sequencing and annotation.</title>
        <authorList>
            <consortium name="The Broad Institute Genomics Platform"/>
            <consortium name="The Broad Institute Genome Sequencing Center for Infectious Disease"/>
            <person name="Wu L."/>
            <person name="Ma J."/>
        </authorList>
    </citation>
    <scope>NUCLEOTIDE SEQUENCE [LARGE SCALE GENOMIC DNA]</scope>
    <source>
        <strain evidence="3">CECT 7806</strain>
    </source>
</reference>
<sequence length="187" mass="20419">MNDPRHSVILPALCWSRRRRDFYAITTDVSADGIRLRSSALLAPGEDLTCSIRHIGLLKARIDWTSGQDFVVSIQAGRAALAELARQFVTLARAQDLRAEPLRIHRRIVPRQKIVTVTLADGRAQAGHVLNISASGVALLIDPAPEIGTTFRVGRTAARVIRHFTDGLGAAFAEPFEPSAVHEAMIL</sequence>
<feature type="domain" description="PilZ" evidence="1">
    <location>
        <begin position="104"/>
        <end position="174"/>
    </location>
</feature>
<protein>
    <submittedName>
        <fullName evidence="2">Pilus assembly protein PilZ</fullName>
    </submittedName>
</protein>
<accession>A0ABT8AIX2</accession>
<evidence type="ECO:0000313" key="2">
    <source>
        <dbReference type="EMBL" id="MDN3569324.1"/>
    </source>
</evidence>
<dbReference type="Proteomes" id="UP001244297">
    <property type="component" value="Unassembled WGS sequence"/>
</dbReference>
<name>A0ABT8AIX2_9HYPH</name>
<dbReference type="Pfam" id="PF07238">
    <property type="entry name" value="PilZ"/>
    <property type="match status" value="1"/>
</dbReference>